<dbReference type="GO" id="GO:0033499">
    <property type="term" value="P:galactose catabolic process via UDP-galactose, Leloir pathway"/>
    <property type="evidence" value="ECO:0007669"/>
    <property type="project" value="TreeGrafter"/>
</dbReference>
<dbReference type="EMBL" id="FJOG01000007">
    <property type="protein sequence ID" value="CZR56303.1"/>
    <property type="molecule type" value="Genomic_DNA"/>
</dbReference>
<accession>A0A1L7WU99</accession>
<dbReference type="InterPro" id="IPR008183">
    <property type="entry name" value="Aldose_1/G6P_1-epimerase"/>
</dbReference>
<dbReference type="STRING" id="576137.A0A1L7WU99"/>
<dbReference type="InterPro" id="IPR011013">
    <property type="entry name" value="Gal_mutarotase_sf_dom"/>
</dbReference>
<dbReference type="OrthoDB" id="274691at2759"/>
<organism evidence="1 2">
    <name type="scientific">Phialocephala subalpina</name>
    <dbReference type="NCBI Taxonomy" id="576137"/>
    <lineage>
        <taxon>Eukaryota</taxon>
        <taxon>Fungi</taxon>
        <taxon>Dikarya</taxon>
        <taxon>Ascomycota</taxon>
        <taxon>Pezizomycotina</taxon>
        <taxon>Leotiomycetes</taxon>
        <taxon>Helotiales</taxon>
        <taxon>Mollisiaceae</taxon>
        <taxon>Phialocephala</taxon>
        <taxon>Phialocephala fortinii species complex</taxon>
    </lineage>
</organism>
<gene>
    <name evidence="1" type="ORF">PAC_06191</name>
</gene>
<evidence type="ECO:0000313" key="1">
    <source>
        <dbReference type="EMBL" id="CZR56303.1"/>
    </source>
</evidence>
<dbReference type="Pfam" id="PF01263">
    <property type="entry name" value="Aldose_epim"/>
    <property type="match status" value="1"/>
</dbReference>
<proteinExistence type="predicted"/>
<sequence length="335" mass="36396">MGITVSPHSLALYSFSSNLGATVTNFKFGDVNVILGYPNVSDYLLAENPYSGATIGRVANRIANAELSLPLAGQESHKLISNDTYSKKGASYPPSLHYGIFAGPEVKKEGSKSVVTFKLQSPHMDAGFPGDIDVLAIYTLSEEHGKVTLEFEYQAVLDENSSVDETVVALTNHSYFTVSNGPTVEGTEVRLASNSILGINQDTLIPDGMITEHPDVPTGTLQPFAIGSAAPVFDNCFVIDKYCPLDTRTTPLKVFAKLFHPDTKVHLEAATTEPAFQFTTGESMTKAPGFCPRAGFALEAQRYVNAVNNPEWIDQVKLKKGETWGSRTTYTVWEE</sequence>
<dbReference type="Gene3D" id="2.70.98.10">
    <property type="match status" value="1"/>
</dbReference>
<name>A0A1L7WU99_9HELO</name>
<dbReference type="GO" id="GO:0006006">
    <property type="term" value="P:glucose metabolic process"/>
    <property type="evidence" value="ECO:0007669"/>
    <property type="project" value="TreeGrafter"/>
</dbReference>
<dbReference type="GO" id="GO:0030246">
    <property type="term" value="F:carbohydrate binding"/>
    <property type="evidence" value="ECO:0007669"/>
    <property type="project" value="InterPro"/>
</dbReference>
<dbReference type="AlphaFoldDB" id="A0A1L7WU99"/>
<evidence type="ECO:0000313" key="2">
    <source>
        <dbReference type="Proteomes" id="UP000184330"/>
    </source>
</evidence>
<dbReference type="GO" id="GO:0004034">
    <property type="term" value="F:aldose 1-epimerase activity"/>
    <property type="evidence" value="ECO:0007669"/>
    <property type="project" value="TreeGrafter"/>
</dbReference>
<dbReference type="SUPFAM" id="SSF74650">
    <property type="entry name" value="Galactose mutarotase-like"/>
    <property type="match status" value="1"/>
</dbReference>
<reference evidence="1 2" key="1">
    <citation type="submission" date="2016-03" db="EMBL/GenBank/DDBJ databases">
        <authorList>
            <person name="Ploux O."/>
        </authorList>
    </citation>
    <scope>NUCLEOTIDE SEQUENCE [LARGE SCALE GENOMIC DNA]</scope>
    <source>
        <strain evidence="1 2">UAMH 11012</strain>
    </source>
</reference>
<dbReference type="PANTHER" id="PTHR10091">
    <property type="entry name" value="ALDOSE-1-EPIMERASE"/>
    <property type="match status" value="1"/>
</dbReference>
<keyword evidence="2" id="KW-1185">Reference proteome</keyword>
<dbReference type="Proteomes" id="UP000184330">
    <property type="component" value="Unassembled WGS sequence"/>
</dbReference>
<protein>
    <submittedName>
        <fullName evidence="1">Related to mutarotase</fullName>
    </submittedName>
</protein>
<dbReference type="PANTHER" id="PTHR10091:SF0">
    <property type="entry name" value="GALACTOSE MUTAROTASE"/>
    <property type="match status" value="1"/>
</dbReference>
<dbReference type="InterPro" id="IPR014718">
    <property type="entry name" value="GH-type_carb-bd"/>
</dbReference>